<feature type="domain" description="Replication origin-binding protein" evidence="1">
    <location>
        <begin position="733"/>
        <end position="791"/>
    </location>
</feature>
<keyword evidence="3" id="KW-1185">Reference proteome</keyword>
<dbReference type="InterPro" id="IPR003450">
    <property type="entry name" value="Replication_origin-bd"/>
</dbReference>
<proteinExistence type="predicted"/>
<dbReference type="GO" id="GO:0005524">
    <property type="term" value="F:ATP binding"/>
    <property type="evidence" value="ECO:0007669"/>
    <property type="project" value="InterPro"/>
</dbReference>
<feature type="domain" description="Replication origin-binding protein" evidence="1">
    <location>
        <begin position="487"/>
        <end position="652"/>
    </location>
</feature>
<protein>
    <submittedName>
        <fullName evidence="2">DNA replication origin-binding helicase</fullName>
    </submittedName>
</protein>
<dbReference type="GeneID" id="18266206"/>
<evidence type="ECO:0000259" key="1">
    <source>
        <dbReference type="Pfam" id="PF02399"/>
    </source>
</evidence>
<dbReference type="EMBL" id="KF740664">
    <property type="protein sequence ID" value="AHH01745.1"/>
    <property type="molecule type" value="Genomic_DNA"/>
</dbReference>
<gene>
    <name evidence="2" type="ORF">pv_178</name>
</gene>
<organism evidence="2 3">
    <name type="scientific">Pithovirus sibericum</name>
    <dbReference type="NCBI Taxonomy" id="1450746"/>
    <lineage>
        <taxon>Viruses</taxon>
        <taxon>Pithoviruses</taxon>
        <taxon>Orthopithovirinae</taxon>
        <taxon>Alphapithovirus</taxon>
        <taxon>Alphapithovirus sibericum</taxon>
    </lineage>
</organism>
<keyword evidence="2" id="KW-0547">Nucleotide-binding</keyword>
<sequence length="1205" mass="141857">MHHVGQYISTTEGKIFDKLSLYPNYLQLRDVISKLIKLLEETEKKFSTRKNITELISRPILRLIREKAIIGDNWDIIWLTSGYWNFDRNFDFPKYSPELPHLPKFFSFLKENPNKMSLMGSTTNAKDCFILAYQLVDEDRTSFRYAAFRNWIEYLIWFRDLPSCLAYCSEVILKEENYGVSAQRKIIFDIDLEKGTEEIFQDILDDLVESLIEIFAHFFKKPLDLEKEICLCTSHGGEKFSAHLVCQYKMNSTTQFQFLYQEVERRMKPRNFAYIDQGFSSFCHNLRLINNFKPGTNRRKIFRPKWKYKQKEIVTYLVNFDKFPVQSIFLATAIGAQACYSVPYLTFPILTPISPQIKSIGEVNVDNLINLFRSKYFEFSAYFQPKRMEKNFLQFERKSQFISKEISCPVCERTHGSVPPYLSIFQEEQFVYLGCFRNKGIGARKSIYLGLLRPEKKKKILKEKVYKTVSEEVEWCTSADENYEQEWVKPIPNDVSGVYIIHSRLGGGKTRAMINYLKFRFIQNSNLKVLVLSPRICFASNLTSELVSFGLPFQCYKGMEREQLQQAPMLVVQMESLVKLMLGEECCQYDVLILDEIAANLDQFLSPTMNGRRRDCMQVFESLVSQTSVVLAMDAFLTLREVRTLNYLRPGEVFVSRNCFKPERRRAFQHETLSSFTSTLNSNLEQGKKIYFPCTSKRQAIRFDSQVPSCRRIVYHEGIDDKIKVQDFSHVREKWSQYQLVTTTPVTTVGVNFDIPHFDQLFFYGSQLTCTVRTMFQMTMRVRHLSEKVLHFFLGRCPLPNNEGEITSTSRSEIIQKLHAKITRAQRDRDFEFYPSDFLHSPDWFFDLVVDTLLERNETRKNLQQVFNKYLYICNYSVEAENCKEKVDFLEHSLPSFFEIREINGDEAEKLRHKQSMLEATAEEKILLRKFYFLRMVNKDCPIIEKLWKDWLNGNSDYIRCLYYEKNKTEDELRMVDDSTEFALLSKEYLPRYRAVKEICNFLGIENSCCGGIEISREKLSEIWPYFEQRSKEFQQIFSITPQSSCSKIKLNGELNCSFEVLNIHPTTSMKKVHEVFCKRKKEIPQDNLNEFVKEELEELTSAYDKISSQQIPEQLNETKKAKLCSSFINKIFKKWTGCSMKLKMGERHRKRQGNKFVDISTYCINSSLSEEFPIWNSIIERERIRCPKIYSTEPKNIQEFLDGN</sequence>
<dbReference type="GO" id="GO:0004386">
    <property type="term" value="F:helicase activity"/>
    <property type="evidence" value="ECO:0007669"/>
    <property type="project" value="UniProtKB-KW"/>
</dbReference>
<evidence type="ECO:0000313" key="3">
    <source>
        <dbReference type="Proteomes" id="UP000202176"/>
    </source>
</evidence>
<dbReference type="GO" id="GO:0003688">
    <property type="term" value="F:DNA replication origin binding"/>
    <property type="evidence" value="ECO:0007669"/>
    <property type="project" value="InterPro"/>
</dbReference>
<reference evidence="2 3" key="1">
    <citation type="journal article" date="2014" name="Proc. Natl. Acad. Sci. U.S.A.">
        <title>Thirty-thousand-year-old distant relative of giant icosahedral DNA viruses with a pandoravirus morphology.</title>
        <authorList>
            <person name="Legendre M."/>
            <person name="Bartoli J."/>
            <person name="Shmakova L."/>
            <person name="Jeudy S."/>
            <person name="Labadie K."/>
            <person name="Adrait A."/>
            <person name="Lescot M."/>
            <person name="Poirot O."/>
            <person name="Bertaux L."/>
            <person name="Bruley C."/>
            <person name="Coute Y."/>
            <person name="Rivkina E."/>
            <person name="Abergel C."/>
            <person name="Claverie J.M."/>
        </authorList>
    </citation>
    <scope>NUCLEOTIDE SEQUENCE [LARGE SCALE GENOMIC DNA]</scope>
    <source>
        <strain evidence="2">P1084-T</strain>
    </source>
</reference>
<keyword evidence="2" id="KW-0347">Helicase</keyword>
<name>W5SAF9_9VIRU</name>
<dbReference type="SUPFAM" id="SSF52540">
    <property type="entry name" value="P-loop containing nucleoside triphosphate hydrolases"/>
    <property type="match status" value="1"/>
</dbReference>
<dbReference type="RefSeq" id="YP_009001080.1">
    <property type="nucleotide sequence ID" value="NC_023423.1"/>
</dbReference>
<evidence type="ECO:0000313" key="2">
    <source>
        <dbReference type="EMBL" id="AHH01745.1"/>
    </source>
</evidence>
<dbReference type="KEGG" id="vg:18266206"/>
<dbReference type="Pfam" id="PF02399">
    <property type="entry name" value="Herpes_ori_bp"/>
    <property type="match status" value="2"/>
</dbReference>
<accession>W5SAF9</accession>
<dbReference type="InterPro" id="IPR027417">
    <property type="entry name" value="P-loop_NTPase"/>
</dbReference>
<keyword evidence="2" id="KW-0067">ATP-binding</keyword>
<dbReference type="Gene3D" id="3.40.50.300">
    <property type="entry name" value="P-loop containing nucleotide triphosphate hydrolases"/>
    <property type="match status" value="1"/>
</dbReference>
<dbReference type="GO" id="GO:0006260">
    <property type="term" value="P:DNA replication"/>
    <property type="evidence" value="ECO:0007669"/>
    <property type="project" value="InterPro"/>
</dbReference>
<dbReference type="Proteomes" id="UP000202176">
    <property type="component" value="Segment"/>
</dbReference>
<keyword evidence="2" id="KW-0378">Hydrolase</keyword>